<sequence>MVVVALFILGIFFLSGSLAFLVHTSCGVLLGAALPILCIGLVLLAVALIVFLCHKHKTRQDLDYYDQDLDSLVIHKKEIPNDISELRVTFEKLQNLFQFHTKDFSDLSQELQGKFINCMEKWLTLEDEVTKFLIVRDRFLETRRNFTTFGEQVKGIQSNIFDLHEEKSSLYLELYRLRKDLQVLLNFFLLPPGILKVDYDEIEAIKGLFIRLTSRLDKLDVKAQERKKFINEMSREFKEVEKAFDIVDRATKKLMDRAKKESPARLFMGRTESLLEMKKNEEALKNQGLDPENLSHPELFSPYQQLLILNYLNSEIVLHHYEFLISGTVTSGLTLEECENRMRAASTGLNALLVRKLQFRGAIKSAYFEKLTEIEKELRSLQDVIKSLELELIHKIKDIVTEET</sequence>
<keyword evidence="2" id="KW-0472">Membrane</keyword>
<dbReference type="EMBL" id="AE009440">
    <property type="protein sequence ID" value="AAP98151.1"/>
    <property type="molecule type" value="Genomic_DNA"/>
</dbReference>
<dbReference type="GeneID" id="45050259"/>
<dbReference type="RefSeq" id="WP_010882865.1">
    <property type="nucleotide sequence ID" value="NC_005043.1"/>
</dbReference>
<evidence type="ECO:0000256" key="2">
    <source>
        <dbReference type="SAM" id="Phobius"/>
    </source>
</evidence>
<gene>
    <name evidence="3" type="ordered locus">CpB0218</name>
</gene>
<keyword evidence="2" id="KW-0812">Transmembrane</keyword>
<name>A0ABM5LC70_CHLPN</name>
<evidence type="ECO:0000256" key="1">
    <source>
        <dbReference type="SAM" id="Coils"/>
    </source>
</evidence>
<keyword evidence="2" id="KW-1133">Transmembrane helix</keyword>
<keyword evidence="1" id="KW-0175">Coiled coil</keyword>
<dbReference type="Proteomes" id="UP000000424">
    <property type="component" value="Chromosome"/>
</dbReference>
<evidence type="ECO:0000313" key="3">
    <source>
        <dbReference type="EMBL" id="AAP98151.1"/>
    </source>
</evidence>
<proteinExistence type="predicted"/>
<protein>
    <submittedName>
        <fullName evidence="3">Transport protein USO1</fullName>
    </submittedName>
</protein>
<evidence type="ECO:0000313" key="4">
    <source>
        <dbReference type="Proteomes" id="UP000000424"/>
    </source>
</evidence>
<reference evidence="3" key="1">
    <citation type="submission" date="2002-05" db="EMBL/GenBank/DDBJ databases">
        <title>The genome sequence of Chlamydia pneumoniae TW183 and comparison with other Chlamydia strains based on whole genome sequence analysis.</title>
        <authorList>
            <person name="Geng M.M."/>
            <person name="Schuhmacher A."/>
            <person name="Muehldorfer I."/>
            <person name="Bensch K.W."/>
            <person name="Schaefer K.P."/>
            <person name="Schneider S."/>
            <person name="Pohl T."/>
            <person name="Essig A."/>
            <person name="Marre R."/>
            <person name="Melchers K."/>
        </authorList>
    </citation>
    <scope>NUCLEOTIDE SEQUENCE [LARGE SCALE GENOMIC DNA]</scope>
    <source>
        <strain evidence="3">TW-183</strain>
    </source>
</reference>
<organism evidence="3 4">
    <name type="scientific">Chlamydia pneumoniae</name>
    <name type="common">Chlamydophila pneumoniae</name>
    <dbReference type="NCBI Taxonomy" id="83558"/>
    <lineage>
        <taxon>Bacteria</taxon>
        <taxon>Pseudomonadati</taxon>
        <taxon>Chlamydiota</taxon>
        <taxon>Chlamydiia</taxon>
        <taxon>Chlamydiales</taxon>
        <taxon>Chlamydiaceae</taxon>
        <taxon>Chlamydia/Chlamydophila group</taxon>
        <taxon>Chlamydia</taxon>
    </lineage>
</organism>
<feature type="transmembrane region" description="Helical" evidence="2">
    <location>
        <begin position="29"/>
        <end position="52"/>
    </location>
</feature>
<keyword evidence="4" id="KW-1185">Reference proteome</keyword>
<accession>A0ABM5LC70</accession>
<feature type="coiled-coil region" evidence="1">
    <location>
        <begin position="364"/>
        <end position="391"/>
    </location>
</feature>